<protein>
    <submittedName>
        <fullName evidence="2">WD repeat protein</fullName>
    </submittedName>
</protein>
<accession>A0A087VWA2</accession>
<dbReference type="GO" id="GO:0008360">
    <property type="term" value="P:regulation of cell shape"/>
    <property type="evidence" value="ECO:0007669"/>
    <property type="project" value="TreeGrafter"/>
</dbReference>
<dbReference type="InterPro" id="IPR015943">
    <property type="entry name" value="WD40/YVTN_repeat-like_dom_sf"/>
</dbReference>
<gene>
    <name evidence="2" type="ORF">EmuJ_000006500</name>
</gene>
<dbReference type="GO" id="GO:0007010">
    <property type="term" value="P:cytoskeleton organization"/>
    <property type="evidence" value="ECO:0007669"/>
    <property type="project" value="TreeGrafter"/>
</dbReference>
<reference evidence="2" key="2">
    <citation type="submission" date="2015-11" db="EMBL/GenBank/DDBJ databases">
        <authorList>
            <person name="Zhang Y."/>
            <person name="Guo Z."/>
        </authorList>
    </citation>
    <scope>NUCLEOTIDE SEQUENCE</scope>
</reference>
<dbReference type="InterPro" id="IPR001680">
    <property type="entry name" value="WD40_rpt"/>
</dbReference>
<dbReference type="EMBL" id="LN901897">
    <property type="protein sequence ID" value="CDI96492.1"/>
    <property type="molecule type" value="Genomic_DNA"/>
</dbReference>
<evidence type="ECO:0000313" key="3">
    <source>
        <dbReference type="Proteomes" id="UP000017246"/>
    </source>
</evidence>
<dbReference type="GO" id="GO:0006357">
    <property type="term" value="P:regulation of transcription by RNA polymerase II"/>
    <property type="evidence" value="ECO:0007669"/>
    <property type="project" value="TreeGrafter"/>
</dbReference>
<keyword evidence="3" id="KW-1185">Reference proteome</keyword>
<dbReference type="SUPFAM" id="SSF50978">
    <property type="entry name" value="WD40 repeat-like"/>
    <property type="match status" value="1"/>
</dbReference>
<dbReference type="PROSITE" id="PS50082">
    <property type="entry name" value="WD_REPEATS_2"/>
    <property type="match status" value="1"/>
</dbReference>
<dbReference type="AlphaFoldDB" id="A0A087VWA2"/>
<dbReference type="SMART" id="SM00320">
    <property type="entry name" value="WD40"/>
    <property type="match status" value="2"/>
</dbReference>
<dbReference type="Proteomes" id="UP000017246">
    <property type="component" value="Unassembled WGS sequence"/>
</dbReference>
<dbReference type="Pfam" id="PF00400">
    <property type="entry name" value="WD40"/>
    <property type="match status" value="2"/>
</dbReference>
<proteinExistence type="predicted"/>
<dbReference type="InterPro" id="IPR052060">
    <property type="entry name" value="Bromo_WD_repeat"/>
</dbReference>
<dbReference type="PANTHER" id="PTHR16266">
    <property type="entry name" value="WD REPEAT DOMAIN 9"/>
    <property type="match status" value="1"/>
</dbReference>
<evidence type="ECO:0000256" key="1">
    <source>
        <dbReference type="PROSITE-ProRule" id="PRU00221"/>
    </source>
</evidence>
<dbReference type="GO" id="GO:0005634">
    <property type="term" value="C:nucleus"/>
    <property type="evidence" value="ECO:0007669"/>
    <property type="project" value="TreeGrafter"/>
</dbReference>
<dbReference type="Gene3D" id="2.130.10.10">
    <property type="entry name" value="YVTN repeat-like/Quinoprotein amine dehydrogenase"/>
    <property type="match status" value="1"/>
</dbReference>
<dbReference type="STRING" id="6211.A0A087VWA2"/>
<dbReference type="OrthoDB" id="538223at2759"/>
<keyword evidence="1" id="KW-0853">WD repeat</keyword>
<reference evidence="2" key="1">
    <citation type="journal article" date="2013" name="Nature">
        <title>The genomes of four tapeworm species reveal adaptations to parasitism.</title>
        <authorList>
            <person name="Tsai I.J."/>
            <person name="Zarowiecki M."/>
            <person name="Holroyd N."/>
            <person name="Garciarrubio A."/>
            <person name="Sanchez-Flores A."/>
            <person name="Brooks K.L."/>
            <person name="Tracey A."/>
            <person name="Bobes R.J."/>
            <person name="Fragoso G."/>
            <person name="Sciutto E."/>
            <person name="Aslett M."/>
            <person name="Beasley H."/>
            <person name="Bennett H.M."/>
            <person name="Cai J."/>
            <person name="Camicia F."/>
            <person name="Clark R."/>
            <person name="Cucher M."/>
            <person name="De Silva N."/>
            <person name="Day T.A."/>
            <person name="Deplazes P."/>
            <person name="Estrada K."/>
            <person name="Fernandez C."/>
            <person name="Holland P.W."/>
            <person name="Hou J."/>
            <person name="Hu S."/>
            <person name="Huckvale T."/>
            <person name="Hung S.S."/>
            <person name="Kamenetzky L."/>
            <person name="Keane J.A."/>
            <person name="Kiss F."/>
            <person name="Koziol U."/>
            <person name="Lambert O."/>
            <person name="Liu K."/>
            <person name="Luo X."/>
            <person name="Luo Y."/>
            <person name="Macchiaroli N."/>
            <person name="Nichol S."/>
            <person name="Paps J."/>
            <person name="Parkinson J."/>
            <person name="Pouchkina-Stantcheva N."/>
            <person name="Riddiford N."/>
            <person name="Rosenzvit M."/>
            <person name="Salinas G."/>
            <person name="Wasmuth J.D."/>
            <person name="Zamanian M."/>
            <person name="Zheng Y."/>
            <person name="Cai X."/>
            <person name="Soberon X."/>
            <person name="Olson P.D."/>
            <person name="Laclette J.P."/>
            <person name="Brehm K."/>
            <person name="Berriman M."/>
            <person name="Garciarrubio A."/>
            <person name="Bobes R.J."/>
            <person name="Fragoso G."/>
            <person name="Sanchez-Flores A."/>
            <person name="Estrada K."/>
            <person name="Cevallos M.A."/>
            <person name="Morett E."/>
            <person name="Gonzalez V."/>
            <person name="Portillo T."/>
            <person name="Ochoa-Leyva A."/>
            <person name="Jose M.V."/>
            <person name="Sciutto E."/>
            <person name="Landa A."/>
            <person name="Jimenez L."/>
            <person name="Valdes V."/>
            <person name="Carrero J.C."/>
            <person name="Larralde C."/>
            <person name="Morales-Montor J."/>
            <person name="Limon-Lason J."/>
            <person name="Soberon X."/>
            <person name="Laclette J.P."/>
        </authorList>
    </citation>
    <scope>NUCLEOTIDE SEQUENCE [LARGE SCALE GENOMIC DNA]</scope>
</reference>
<name>A0A087VWA2_ECHMU</name>
<dbReference type="PANTHER" id="PTHR16266:SF17">
    <property type="entry name" value="BRWD3"/>
    <property type="match status" value="1"/>
</dbReference>
<sequence>MTTPLKYGSLRSSQPNLSVPLLRHTLRGHLAEIIEVDVSIDNHLMVSVDADCTLVIWCLRTGQPLVSFRGSRRNRVISGLSFIPIPQPSGFPNEKDGWLLVSSYGCGLHFIRYTHTLVVSENEIGFGVDGFVECCCSIRLHPTTTFNTRESDTGFSNNTSAVVLDVSPGGHHVAVGCTDHSVRMFTFSEGGCPISAGRLSAHEVCA</sequence>
<organism evidence="2 3">
    <name type="scientific">Echinococcus multilocularis</name>
    <name type="common">Fox tapeworm</name>
    <dbReference type="NCBI Taxonomy" id="6211"/>
    <lineage>
        <taxon>Eukaryota</taxon>
        <taxon>Metazoa</taxon>
        <taxon>Spiralia</taxon>
        <taxon>Lophotrochozoa</taxon>
        <taxon>Platyhelminthes</taxon>
        <taxon>Cestoda</taxon>
        <taxon>Eucestoda</taxon>
        <taxon>Cyclophyllidea</taxon>
        <taxon>Taeniidae</taxon>
        <taxon>Echinococcus</taxon>
    </lineage>
</organism>
<dbReference type="InterPro" id="IPR036322">
    <property type="entry name" value="WD40_repeat_dom_sf"/>
</dbReference>
<evidence type="ECO:0000313" key="2">
    <source>
        <dbReference type="EMBL" id="CDI96492.1"/>
    </source>
</evidence>
<feature type="repeat" description="WD" evidence="1">
    <location>
        <begin position="26"/>
        <end position="67"/>
    </location>
</feature>